<evidence type="ECO:0000256" key="2">
    <source>
        <dbReference type="ARBA" id="ARBA00023015"/>
    </source>
</evidence>
<dbReference type="NCBIfam" id="TIGR02983">
    <property type="entry name" value="SigE-fam_strep"/>
    <property type="match status" value="1"/>
</dbReference>
<dbReference type="PANTHER" id="PTHR43133:SF50">
    <property type="entry name" value="ECF RNA POLYMERASE SIGMA FACTOR SIGM"/>
    <property type="match status" value="1"/>
</dbReference>
<keyword evidence="5" id="KW-0804">Transcription</keyword>
<evidence type="ECO:0000313" key="9">
    <source>
        <dbReference type="Proteomes" id="UP000237846"/>
    </source>
</evidence>
<dbReference type="InterPro" id="IPR036388">
    <property type="entry name" value="WH-like_DNA-bd_sf"/>
</dbReference>
<dbReference type="SUPFAM" id="SSF88659">
    <property type="entry name" value="Sigma3 and sigma4 domains of RNA polymerase sigma factors"/>
    <property type="match status" value="1"/>
</dbReference>
<evidence type="ECO:0000313" key="8">
    <source>
        <dbReference type="EMBL" id="PRX97017.1"/>
    </source>
</evidence>
<dbReference type="SUPFAM" id="SSF88946">
    <property type="entry name" value="Sigma2 domain of RNA polymerase sigma factors"/>
    <property type="match status" value="1"/>
</dbReference>
<sequence>MTHRDDFSAFVSERSQPLLRTAYLLTRDWALAEDLLQTALAKAWSAWRRIEPATREAYVRKILVNAFLSWRRRRWVGEEPWADPPDRPGADPYGAVDDRSAIWQLLGRLPARQRAVVVLRYYEDLSEAQAAELLGCSVGTVKSQHARALAALRGHAGTPTTAMEA</sequence>
<dbReference type="RefSeq" id="WP_106248646.1">
    <property type="nucleotide sequence ID" value="NZ_PVZC01000006.1"/>
</dbReference>
<dbReference type="InterPro" id="IPR014325">
    <property type="entry name" value="RNA_pol_sigma-E_actinobac"/>
</dbReference>
<dbReference type="PANTHER" id="PTHR43133">
    <property type="entry name" value="RNA POLYMERASE ECF-TYPE SIGMA FACTO"/>
    <property type="match status" value="1"/>
</dbReference>
<evidence type="ECO:0000256" key="5">
    <source>
        <dbReference type="ARBA" id="ARBA00023163"/>
    </source>
</evidence>
<evidence type="ECO:0000259" key="7">
    <source>
        <dbReference type="Pfam" id="PF08281"/>
    </source>
</evidence>
<dbReference type="InterPro" id="IPR013249">
    <property type="entry name" value="RNA_pol_sigma70_r4_t2"/>
</dbReference>
<proteinExistence type="inferred from homology"/>
<keyword evidence="9" id="KW-1185">Reference proteome</keyword>
<evidence type="ECO:0000256" key="3">
    <source>
        <dbReference type="ARBA" id="ARBA00023082"/>
    </source>
</evidence>
<dbReference type="GO" id="GO:0003677">
    <property type="term" value="F:DNA binding"/>
    <property type="evidence" value="ECO:0007669"/>
    <property type="project" value="UniProtKB-KW"/>
</dbReference>
<dbReference type="AlphaFoldDB" id="A0A2T0PZR0"/>
<comment type="caution">
    <text evidence="8">The sequence shown here is derived from an EMBL/GenBank/DDBJ whole genome shotgun (WGS) entry which is preliminary data.</text>
</comment>
<organism evidence="8 9">
    <name type="scientific">Allonocardiopsis opalescens</name>
    <dbReference type="NCBI Taxonomy" id="1144618"/>
    <lineage>
        <taxon>Bacteria</taxon>
        <taxon>Bacillati</taxon>
        <taxon>Actinomycetota</taxon>
        <taxon>Actinomycetes</taxon>
        <taxon>Streptosporangiales</taxon>
        <taxon>Allonocardiopsis</taxon>
    </lineage>
</organism>
<feature type="domain" description="RNA polymerase sigma factor 70 region 4 type 2" evidence="7">
    <location>
        <begin position="101"/>
        <end position="152"/>
    </location>
</feature>
<dbReference type="InterPro" id="IPR013324">
    <property type="entry name" value="RNA_pol_sigma_r3/r4-like"/>
</dbReference>
<dbReference type="CDD" id="cd06171">
    <property type="entry name" value="Sigma70_r4"/>
    <property type="match status" value="1"/>
</dbReference>
<dbReference type="Gene3D" id="1.10.10.10">
    <property type="entry name" value="Winged helix-like DNA-binding domain superfamily/Winged helix DNA-binding domain"/>
    <property type="match status" value="1"/>
</dbReference>
<dbReference type="Proteomes" id="UP000237846">
    <property type="component" value="Unassembled WGS sequence"/>
</dbReference>
<evidence type="ECO:0000256" key="4">
    <source>
        <dbReference type="ARBA" id="ARBA00023125"/>
    </source>
</evidence>
<dbReference type="Pfam" id="PF08281">
    <property type="entry name" value="Sigma70_r4_2"/>
    <property type="match status" value="1"/>
</dbReference>
<reference evidence="8 9" key="1">
    <citation type="submission" date="2018-03" db="EMBL/GenBank/DDBJ databases">
        <title>Genomic Encyclopedia of Archaeal and Bacterial Type Strains, Phase II (KMG-II): from individual species to whole genera.</title>
        <authorList>
            <person name="Goeker M."/>
        </authorList>
    </citation>
    <scope>NUCLEOTIDE SEQUENCE [LARGE SCALE GENOMIC DNA]</scope>
    <source>
        <strain evidence="8 9">DSM 45601</strain>
    </source>
</reference>
<dbReference type="Pfam" id="PF04542">
    <property type="entry name" value="Sigma70_r2"/>
    <property type="match status" value="1"/>
</dbReference>
<protein>
    <submittedName>
        <fullName evidence="8">RNA polymerase sigma-70 factor (Sigma-E family)</fullName>
    </submittedName>
</protein>
<comment type="similarity">
    <text evidence="1">Belongs to the sigma-70 factor family. ECF subfamily.</text>
</comment>
<dbReference type="Gene3D" id="1.10.1740.10">
    <property type="match status" value="1"/>
</dbReference>
<keyword evidence="2" id="KW-0805">Transcription regulation</keyword>
<dbReference type="InterPro" id="IPR013325">
    <property type="entry name" value="RNA_pol_sigma_r2"/>
</dbReference>
<evidence type="ECO:0000259" key="6">
    <source>
        <dbReference type="Pfam" id="PF04542"/>
    </source>
</evidence>
<evidence type="ECO:0000256" key="1">
    <source>
        <dbReference type="ARBA" id="ARBA00010641"/>
    </source>
</evidence>
<dbReference type="GO" id="GO:0006352">
    <property type="term" value="P:DNA-templated transcription initiation"/>
    <property type="evidence" value="ECO:0007669"/>
    <property type="project" value="InterPro"/>
</dbReference>
<dbReference type="InterPro" id="IPR039425">
    <property type="entry name" value="RNA_pol_sigma-70-like"/>
</dbReference>
<gene>
    <name evidence="8" type="ORF">CLV72_10653</name>
</gene>
<feature type="domain" description="RNA polymerase sigma-70 region 2" evidence="6">
    <location>
        <begin position="14"/>
        <end position="75"/>
    </location>
</feature>
<dbReference type="InterPro" id="IPR014284">
    <property type="entry name" value="RNA_pol_sigma-70_dom"/>
</dbReference>
<name>A0A2T0PZR0_9ACTN</name>
<dbReference type="GO" id="GO:0016987">
    <property type="term" value="F:sigma factor activity"/>
    <property type="evidence" value="ECO:0007669"/>
    <property type="project" value="UniProtKB-KW"/>
</dbReference>
<dbReference type="NCBIfam" id="TIGR02937">
    <property type="entry name" value="sigma70-ECF"/>
    <property type="match status" value="1"/>
</dbReference>
<accession>A0A2T0PZR0</accession>
<dbReference type="EMBL" id="PVZC01000006">
    <property type="protein sequence ID" value="PRX97017.1"/>
    <property type="molecule type" value="Genomic_DNA"/>
</dbReference>
<keyword evidence="4" id="KW-0238">DNA-binding</keyword>
<keyword evidence="3" id="KW-0731">Sigma factor</keyword>
<dbReference type="OrthoDB" id="2046835at2"/>
<dbReference type="InterPro" id="IPR007627">
    <property type="entry name" value="RNA_pol_sigma70_r2"/>
</dbReference>